<dbReference type="FunFam" id="1.10.8.430:FF:000003">
    <property type="entry name" value="Probable disease resistance protein At5g66910"/>
    <property type="match status" value="1"/>
</dbReference>
<dbReference type="Gene3D" id="3.40.50.300">
    <property type="entry name" value="P-loop containing nucleotide triphosphate hydrolases"/>
    <property type="match status" value="1"/>
</dbReference>
<dbReference type="Gene3D" id="3.80.10.10">
    <property type="entry name" value="Ribonuclease Inhibitor"/>
    <property type="match status" value="1"/>
</dbReference>
<dbReference type="InterPro" id="IPR044974">
    <property type="entry name" value="Disease_R_plants"/>
</dbReference>
<protein>
    <submittedName>
        <fullName evidence="9">Uncharacterized protein</fullName>
    </submittedName>
</protein>
<keyword evidence="10" id="KW-1185">Reference proteome</keyword>
<dbReference type="InterPro" id="IPR036388">
    <property type="entry name" value="WH-like_DNA-bd_sf"/>
</dbReference>
<sequence length="955" mass="109475">MAEMMVLSILTEAVVSQAIERLSYLLLHEAGPLASVKHDVESFHTELKRIQSLLSSVDGRQAESGDDRVRNWVSEIRNIACDIEDVIEIFIVKMEFSYLGSTFHLRSLRKEIDSIKTRMKSIFESKVNYEIRLDMRDNAAVAGPSAVELRRSYPDDDEDDEERDDVTGLDDKREALKNRLMEEQEELCAIPIVGMGGLGKTTLAKIVFNDSDVKQHFECCTWVLISQQYVARDVFSEILMQIGFPQSPSTCLSEEILEERRRARELLKNMEEGELIGLIKNKLGGKRYLVVLDDIWRADAWNSIRRIFPKGKSGSKIVLTTRMKELVNHAAPRGCEIEPTLLTPEESWELLHRKAFPSDVFGKRVCPPEFEKMGKEMVKKCGGLPLAIVVLGGLLRTKTSEDEWNKVLKDVNAHLTRFRNGQQHGIEEMLALSYHDLPYYLKPCFLYLGSFPEDMEIPRRKLIQLWIAEGLVTEPITSPSGQTMEEIADQYLRELIDRCMVQVGSKDYTGIGVKTCRVHHLMRDFCVSKAREDNFSEVIRQHEIGNMMETTRSFSNHQLTLQTKTRRISIHAGCDLDPRRMHRCLRSLLCFDVSSPTSLAKFVKSKNLRLLRVLEFGFNSSTIHKCKVPTEIGDLIHLRYLGLRGAGKVKLPSSIGNLRNLCTINLRDNAEVVLPVEIFRLKRLKHLLLPFGTCFPPGYSMATYLLSDARQIQTLKYISFGKFLLRNKILQLEMANLRNLGVQFENKEDVRSFLQSPNFKLAMLQSLHMSILSSTSFSSLQPLSQCVFLSKLFLDGKISRGQSLEFLPRSLTKLILRDSGLRDDPMAVLERLPNLRFLGLHNAYTGTELICSAEGFQRLETLQLFSLEKVTNWELKDFSMPNLKRLHIKHMHELTMIPEGMKNISSLRELKIIDMRRSFEDRIRVKDGIEGVDFYKVSHVSSISFSWTLPSYQFY</sequence>
<feature type="compositionally biased region" description="Acidic residues" evidence="4">
    <location>
        <begin position="155"/>
        <end position="164"/>
    </location>
</feature>
<organism evidence="9 10">
    <name type="scientific">Ficus carica</name>
    <name type="common">Common fig</name>
    <dbReference type="NCBI Taxonomy" id="3494"/>
    <lineage>
        <taxon>Eukaryota</taxon>
        <taxon>Viridiplantae</taxon>
        <taxon>Streptophyta</taxon>
        <taxon>Embryophyta</taxon>
        <taxon>Tracheophyta</taxon>
        <taxon>Spermatophyta</taxon>
        <taxon>Magnoliopsida</taxon>
        <taxon>eudicotyledons</taxon>
        <taxon>Gunneridae</taxon>
        <taxon>Pentapetalae</taxon>
        <taxon>rosids</taxon>
        <taxon>fabids</taxon>
        <taxon>Rosales</taxon>
        <taxon>Moraceae</taxon>
        <taxon>Ficeae</taxon>
        <taxon>Ficus</taxon>
    </lineage>
</organism>
<dbReference type="Proteomes" id="UP001187192">
    <property type="component" value="Unassembled WGS sequence"/>
</dbReference>
<dbReference type="GO" id="GO:0098542">
    <property type="term" value="P:defense response to other organism"/>
    <property type="evidence" value="ECO:0007669"/>
    <property type="project" value="TreeGrafter"/>
</dbReference>
<dbReference type="SUPFAM" id="SSF52058">
    <property type="entry name" value="L domain-like"/>
    <property type="match status" value="1"/>
</dbReference>
<dbReference type="Pfam" id="PF23559">
    <property type="entry name" value="WHD_DRP"/>
    <property type="match status" value="1"/>
</dbReference>
<dbReference type="PRINTS" id="PR00364">
    <property type="entry name" value="DISEASERSIST"/>
</dbReference>
<dbReference type="InterPro" id="IPR027417">
    <property type="entry name" value="P-loop_NTPase"/>
</dbReference>
<dbReference type="AlphaFoldDB" id="A0AA88CS99"/>
<evidence type="ECO:0000256" key="1">
    <source>
        <dbReference type="ARBA" id="ARBA00022737"/>
    </source>
</evidence>
<dbReference type="Pfam" id="PF23598">
    <property type="entry name" value="LRR_14"/>
    <property type="match status" value="1"/>
</dbReference>
<proteinExistence type="predicted"/>
<dbReference type="CDD" id="cd14798">
    <property type="entry name" value="RX-CC_like"/>
    <property type="match status" value="1"/>
</dbReference>
<accession>A0AA88CS99</accession>
<dbReference type="InterPro" id="IPR055414">
    <property type="entry name" value="LRR_R13L4/SHOC2-like"/>
</dbReference>
<evidence type="ECO:0000256" key="3">
    <source>
        <dbReference type="ARBA" id="ARBA00022821"/>
    </source>
</evidence>
<dbReference type="Pfam" id="PF18052">
    <property type="entry name" value="Rx_N"/>
    <property type="match status" value="1"/>
</dbReference>
<feature type="domain" description="NB-ARC" evidence="5">
    <location>
        <begin position="171"/>
        <end position="358"/>
    </location>
</feature>
<comment type="caution">
    <text evidence="9">The sequence shown here is derived from an EMBL/GenBank/DDBJ whole genome shotgun (WGS) entry which is preliminary data.</text>
</comment>
<evidence type="ECO:0000256" key="4">
    <source>
        <dbReference type="SAM" id="MobiDB-lite"/>
    </source>
</evidence>
<name>A0AA88CS99_FICCA</name>
<dbReference type="InterPro" id="IPR002182">
    <property type="entry name" value="NB-ARC"/>
</dbReference>
<dbReference type="InterPro" id="IPR038005">
    <property type="entry name" value="RX-like_CC"/>
</dbReference>
<evidence type="ECO:0000313" key="10">
    <source>
        <dbReference type="Proteomes" id="UP001187192"/>
    </source>
</evidence>
<feature type="domain" description="Disease resistance protein winged helix" evidence="7">
    <location>
        <begin position="451"/>
        <end position="525"/>
    </location>
</feature>
<reference evidence="9" key="1">
    <citation type="submission" date="2023-07" db="EMBL/GenBank/DDBJ databases">
        <title>draft genome sequence of fig (Ficus carica).</title>
        <authorList>
            <person name="Takahashi T."/>
            <person name="Nishimura K."/>
        </authorList>
    </citation>
    <scope>NUCLEOTIDE SEQUENCE</scope>
</reference>
<evidence type="ECO:0000259" key="8">
    <source>
        <dbReference type="Pfam" id="PF23598"/>
    </source>
</evidence>
<dbReference type="InterPro" id="IPR042197">
    <property type="entry name" value="Apaf_helical"/>
</dbReference>
<dbReference type="InterPro" id="IPR058922">
    <property type="entry name" value="WHD_DRP"/>
</dbReference>
<evidence type="ECO:0000256" key="2">
    <source>
        <dbReference type="ARBA" id="ARBA00022741"/>
    </source>
</evidence>
<evidence type="ECO:0000313" key="9">
    <source>
        <dbReference type="EMBL" id="GMN32858.1"/>
    </source>
</evidence>
<gene>
    <name evidence="9" type="ORF">TIFTF001_041798</name>
</gene>
<dbReference type="GO" id="GO:0043531">
    <property type="term" value="F:ADP binding"/>
    <property type="evidence" value="ECO:0007669"/>
    <property type="project" value="InterPro"/>
</dbReference>
<keyword evidence="1" id="KW-0677">Repeat</keyword>
<feature type="domain" description="Disease resistance N-terminal" evidence="6">
    <location>
        <begin position="14"/>
        <end position="95"/>
    </location>
</feature>
<dbReference type="Gramene" id="FCD_00015608-RA">
    <property type="protein sequence ID" value="FCD_00015608-RA:cds"/>
    <property type="gene ID" value="FCD_00015608"/>
</dbReference>
<dbReference type="SUPFAM" id="SSF52540">
    <property type="entry name" value="P-loop containing nucleoside triphosphate hydrolases"/>
    <property type="match status" value="1"/>
</dbReference>
<dbReference type="Gene3D" id="1.10.10.10">
    <property type="entry name" value="Winged helix-like DNA-binding domain superfamily/Winged helix DNA-binding domain"/>
    <property type="match status" value="1"/>
</dbReference>
<evidence type="ECO:0000259" key="7">
    <source>
        <dbReference type="Pfam" id="PF23559"/>
    </source>
</evidence>
<evidence type="ECO:0000259" key="6">
    <source>
        <dbReference type="Pfam" id="PF18052"/>
    </source>
</evidence>
<dbReference type="InterPro" id="IPR041118">
    <property type="entry name" value="Rx_N"/>
</dbReference>
<keyword evidence="2" id="KW-0547">Nucleotide-binding</keyword>
<dbReference type="FunFam" id="1.10.10.10:FF:000322">
    <property type="entry name" value="Probable disease resistance protein At1g63360"/>
    <property type="match status" value="1"/>
</dbReference>
<dbReference type="Pfam" id="PF00931">
    <property type="entry name" value="NB-ARC"/>
    <property type="match status" value="1"/>
</dbReference>
<dbReference type="EMBL" id="BTGU01002017">
    <property type="protein sequence ID" value="GMN32858.1"/>
    <property type="molecule type" value="Genomic_DNA"/>
</dbReference>
<dbReference type="Gene3D" id="1.10.8.430">
    <property type="entry name" value="Helical domain of apoptotic protease-activating factors"/>
    <property type="match status" value="1"/>
</dbReference>
<evidence type="ECO:0000259" key="5">
    <source>
        <dbReference type="Pfam" id="PF00931"/>
    </source>
</evidence>
<keyword evidence="3" id="KW-0611">Plant defense</keyword>
<dbReference type="PANTHER" id="PTHR23155">
    <property type="entry name" value="DISEASE RESISTANCE PROTEIN RP"/>
    <property type="match status" value="1"/>
</dbReference>
<dbReference type="PANTHER" id="PTHR23155:SF1185">
    <property type="entry name" value="DISEASE RESISTANCE RPP8-LIKE PROTEIN 3-RELATED"/>
    <property type="match status" value="1"/>
</dbReference>
<feature type="domain" description="Disease resistance R13L4/SHOC-2-like LRR" evidence="8">
    <location>
        <begin position="586"/>
        <end position="913"/>
    </location>
</feature>
<feature type="region of interest" description="Disordered" evidence="4">
    <location>
        <begin position="150"/>
        <end position="169"/>
    </location>
</feature>
<dbReference type="Gene3D" id="1.20.5.4130">
    <property type="match status" value="1"/>
</dbReference>
<dbReference type="FunFam" id="3.40.50.300:FF:001091">
    <property type="entry name" value="Probable disease resistance protein At1g61300"/>
    <property type="match status" value="1"/>
</dbReference>
<dbReference type="InterPro" id="IPR032675">
    <property type="entry name" value="LRR_dom_sf"/>
</dbReference>